<organism evidence="1 2">
    <name type="scientific">Lasiodiplodia mahajangana</name>
    <dbReference type="NCBI Taxonomy" id="1108764"/>
    <lineage>
        <taxon>Eukaryota</taxon>
        <taxon>Fungi</taxon>
        <taxon>Dikarya</taxon>
        <taxon>Ascomycota</taxon>
        <taxon>Pezizomycotina</taxon>
        <taxon>Dothideomycetes</taxon>
        <taxon>Dothideomycetes incertae sedis</taxon>
        <taxon>Botryosphaeriales</taxon>
        <taxon>Botryosphaeriaceae</taxon>
        <taxon>Lasiodiplodia</taxon>
    </lineage>
</organism>
<comment type="caution">
    <text evidence="1">The sequence shown here is derived from an EMBL/GenBank/DDBJ whole genome shotgun (WGS) entry which is preliminary data.</text>
</comment>
<keyword evidence="2" id="KW-1185">Reference proteome</keyword>
<gene>
    <name evidence="1" type="ORF">O1611_g4959</name>
</gene>
<accession>A0ACC2JMD5</accession>
<evidence type="ECO:0000313" key="1">
    <source>
        <dbReference type="EMBL" id="KAJ8128675.1"/>
    </source>
</evidence>
<dbReference type="Proteomes" id="UP001153332">
    <property type="component" value="Unassembled WGS sequence"/>
</dbReference>
<proteinExistence type="predicted"/>
<reference evidence="1" key="1">
    <citation type="submission" date="2022-12" db="EMBL/GenBank/DDBJ databases">
        <title>Genome Sequence of Lasiodiplodia mahajangana.</title>
        <authorList>
            <person name="Buettner E."/>
        </authorList>
    </citation>
    <scope>NUCLEOTIDE SEQUENCE</scope>
    <source>
        <strain evidence="1">VT137</strain>
    </source>
</reference>
<name>A0ACC2JMD5_9PEZI</name>
<evidence type="ECO:0000313" key="2">
    <source>
        <dbReference type="Proteomes" id="UP001153332"/>
    </source>
</evidence>
<dbReference type="EMBL" id="JAPUUL010000996">
    <property type="protein sequence ID" value="KAJ8128675.1"/>
    <property type="molecule type" value="Genomic_DNA"/>
</dbReference>
<protein>
    <submittedName>
        <fullName evidence="1">Uncharacterized protein</fullName>
    </submittedName>
</protein>
<sequence>MSDRIVEVCVEVCCNGSELLGVVRRPEYSAIHGSPPETQSEATDCMSGIDADGPLLALDREETKKRERDARKGGCYSASTCVLTWVRSRNGWKYPQHDRRPDGLPPFKVEAGQPFILVGECFCHVVTGVNEGTGLPILYGRLLTVDYRLANLSEYAYALANTPDSADSADSPDTVNE</sequence>